<organism evidence="3 4">
    <name type="scientific">Puccinia sorghi</name>
    <dbReference type="NCBI Taxonomy" id="27349"/>
    <lineage>
        <taxon>Eukaryota</taxon>
        <taxon>Fungi</taxon>
        <taxon>Dikarya</taxon>
        <taxon>Basidiomycota</taxon>
        <taxon>Pucciniomycotina</taxon>
        <taxon>Pucciniomycetes</taxon>
        <taxon>Pucciniales</taxon>
        <taxon>Pucciniaceae</taxon>
        <taxon>Puccinia</taxon>
    </lineage>
</organism>
<proteinExistence type="predicted"/>
<protein>
    <submittedName>
        <fullName evidence="3">Uncharacterized protein</fullName>
    </submittedName>
</protein>
<feature type="transmembrane region" description="Helical" evidence="2">
    <location>
        <begin position="215"/>
        <end position="242"/>
    </location>
</feature>
<comment type="caution">
    <text evidence="3">The sequence shown here is derived from an EMBL/GenBank/DDBJ whole genome shotgun (WGS) entry which is preliminary data.</text>
</comment>
<keyword evidence="2" id="KW-0472">Membrane</keyword>
<accession>A0A0L6UUA5</accession>
<feature type="compositionally biased region" description="Basic and acidic residues" evidence="1">
    <location>
        <begin position="638"/>
        <end position="664"/>
    </location>
</feature>
<feature type="transmembrane region" description="Helical" evidence="2">
    <location>
        <begin position="184"/>
        <end position="209"/>
    </location>
</feature>
<feature type="transmembrane region" description="Helical" evidence="2">
    <location>
        <begin position="39"/>
        <end position="56"/>
    </location>
</feature>
<evidence type="ECO:0000256" key="2">
    <source>
        <dbReference type="SAM" id="Phobius"/>
    </source>
</evidence>
<evidence type="ECO:0000313" key="4">
    <source>
        <dbReference type="Proteomes" id="UP000037035"/>
    </source>
</evidence>
<keyword evidence="2" id="KW-0812">Transmembrane</keyword>
<keyword evidence="2" id="KW-1133">Transmembrane helix</keyword>
<gene>
    <name evidence="3" type="ORF">VP01_395g1</name>
</gene>
<name>A0A0L6UUA5_9BASI</name>
<dbReference type="AlphaFoldDB" id="A0A0L6UUA5"/>
<evidence type="ECO:0000313" key="3">
    <source>
        <dbReference type="EMBL" id="KNZ51425.1"/>
    </source>
</evidence>
<feature type="region of interest" description="Disordered" evidence="1">
    <location>
        <begin position="622"/>
        <end position="664"/>
    </location>
</feature>
<evidence type="ECO:0000256" key="1">
    <source>
        <dbReference type="SAM" id="MobiDB-lite"/>
    </source>
</evidence>
<dbReference type="EMBL" id="LAVV01009012">
    <property type="protein sequence ID" value="KNZ51425.1"/>
    <property type="molecule type" value="Genomic_DNA"/>
</dbReference>
<reference evidence="3 4" key="1">
    <citation type="submission" date="2015-08" db="EMBL/GenBank/DDBJ databases">
        <title>Next Generation Sequencing and Analysis of the Genome of Puccinia sorghi L Schw, the Causal Agent of Maize Common Rust.</title>
        <authorList>
            <person name="Rochi L."/>
            <person name="Burguener G."/>
            <person name="Darino M."/>
            <person name="Turjanski A."/>
            <person name="Kreff E."/>
            <person name="Dieguez M.J."/>
            <person name="Sacco F."/>
        </authorList>
    </citation>
    <scope>NUCLEOTIDE SEQUENCE [LARGE SCALE GENOMIC DNA]</scope>
    <source>
        <strain evidence="3 4">RO10H11247</strain>
    </source>
</reference>
<dbReference type="VEuPathDB" id="FungiDB:VP01_395g1"/>
<dbReference type="Proteomes" id="UP000037035">
    <property type="component" value="Unassembled WGS sequence"/>
</dbReference>
<keyword evidence="4" id="KW-1185">Reference proteome</keyword>
<sequence length="664" mass="77484">MCGFYEASMIRVVRKYQGHKTLTVADMSYDHFKTKHNSLRFNHIFLIWILYILLEFKDNLKKNWMSKCYIITKNFILSSTVPTGYSRNAGDFFFLKINPCVPHINNPGMSKNPNSPTYPLFYTKGLPGAIWDPGYIQNINCMKNHKSQEKLFWAMYFPLQYILMKKRGNILILWYDFWGNNFNFVIFIIFSGFIYMYLFIIFSGFIYMYHRFHKYFSYFLLIMSIYIHKYSCIQPLMLYISILSMLYQWKKLHLISNLNFRSGGDSMTVKHLCCIKHVAYRHEIIHSQYLVFPTSNNPSLACLTRGNSSHLSLKEGLLSAHSCHLISQHHTIYYTYYDTGRFITPRFECNTKLNHTSPSPLLQCVVKCGVQLEPQKINSYLVPQSNELQLHAESNQITTIPLAKIQGQVRQVPCLSTVWGSKKQLDSTHSLDFKSKVVKNLHQPFFFAGVVVWIQITYIWGRSRGIESHFFVHKPPKVFSFYLFLVLTFGAQPKSCTLNCHLQLEILSLSFKCSGSSPVDRRITQKNIYKYVTIQNVFCMLITDYGCVQQDLQPYTFTTFNETCLKCVKFILIIFSDTTTTCWERPLAICLVIKPTHPYTAPRSIISSQNHESLEVEQEHARKCASGGLPPAKKKKRLNEIKRKEQMQKGRKEVRANDHELRSE</sequence>